<keyword evidence="3" id="KW-1185">Reference proteome</keyword>
<dbReference type="eggNOG" id="COG2319">
    <property type="taxonomic scope" value="Bacteria"/>
</dbReference>
<dbReference type="OrthoDB" id="4336591at2"/>
<dbReference type="PANTHER" id="PTHR19879">
    <property type="entry name" value="TRANSCRIPTION INITIATION FACTOR TFIID"/>
    <property type="match status" value="1"/>
</dbReference>
<dbReference type="AlphaFoldDB" id="D2B027"/>
<dbReference type="PROSITE" id="PS50294">
    <property type="entry name" value="WD_REPEATS_REGION"/>
    <property type="match status" value="2"/>
</dbReference>
<dbReference type="PROSITE" id="PS50082">
    <property type="entry name" value="WD_REPEATS_2"/>
    <property type="match status" value="2"/>
</dbReference>
<dbReference type="EMBL" id="CP001814">
    <property type="protein sequence ID" value="ACZ87261.1"/>
    <property type="molecule type" value="Genomic_DNA"/>
</dbReference>
<protein>
    <submittedName>
        <fullName evidence="2">WD repeat-containing protein</fullName>
    </submittedName>
</protein>
<keyword evidence="1" id="KW-0853">WD repeat</keyword>
<organism evidence="2 3">
    <name type="scientific">Streptosporangium roseum (strain ATCC 12428 / DSM 43021 / JCM 3005 / KCTC 9067 / NCIMB 10171 / NRRL 2505 / NI 9100)</name>
    <dbReference type="NCBI Taxonomy" id="479432"/>
    <lineage>
        <taxon>Bacteria</taxon>
        <taxon>Bacillati</taxon>
        <taxon>Actinomycetota</taxon>
        <taxon>Actinomycetes</taxon>
        <taxon>Streptosporangiales</taxon>
        <taxon>Streptosporangiaceae</taxon>
        <taxon>Streptosporangium</taxon>
    </lineage>
</organism>
<dbReference type="InterPro" id="IPR036322">
    <property type="entry name" value="WD40_repeat_dom_sf"/>
</dbReference>
<dbReference type="PANTHER" id="PTHR19879:SF9">
    <property type="entry name" value="TRANSCRIPTION INITIATION FACTOR TFIID SUBUNIT 5"/>
    <property type="match status" value="1"/>
</dbReference>
<dbReference type="Gene3D" id="2.130.10.10">
    <property type="entry name" value="YVTN repeat-like/Quinoprotein amine dehydrogenase"/>
    <property type="match status" value="1"/>
</dbReference>
<name>D2B027_STRRD</name>
<feature type="repeat" description="WD" evidence="1">
    <location>
        <begin position="35"/>
        <end position="65"/>
    </location>
</feature>
<dbReference type="InterPro" id="IPR001680">
    <property type="entry name" value="WD40_rpt"/>
</dbReference>
<evidence type="ECO:0000313" key="2">
    <source>
        <dbReference type="EMBL" id="ACZ87261.1"/>
    </source>
</evidence>
<dbReference type="HOGENOM" id="CLU_000288_57_30_11"/>
<dbReference type="SUPFAM" id="SSF50978">
    <property type="entry name" value="WD40 repeat-like"/>
    <property type="match status" value="1"/>
</dbReference>
<dbReference type="STRING" id="479432.Sros_4383"/>
<dbReference type="InterPro" id="IPR015943">
    <property type="entry name" value="WD40/YVTN_repeat-like_dom_sf"/>
</dbReference>
<dbReference type="Proteomes" id="UP000002029">
    <property type="component" value="Chromosome"/>
</dbReference>
<feature type="repeat" description="WD" evidence="1">
    <location>
        <begin position="1"/>
        <end position="33"/>
    </location>
</feature>
<accession>D2B027</accession>
<evidence type="ECO:0000313" key="3">
    <source>
        <dbReference type="Proteomes" id="UP000002029"/>
    </source>
</evidence>
<gene>
    <name evidence="2" type="ordered locus">Sros_4383</name>
</gene>
<sequence length="65" mass="6508">MVAFHPDGHLLATAGEDGTARLWDPDTGQPVGDPLAGHAAGVGALAFHPDGHLLATAGDDGTVRL</sequence>
<dbReference type="RefSeq" id="WP_012891003.1">
    <property type="nucleotide sequence ID" value="NC_013595.1"/>
</dbReference>
<dbReference type="Pfam" id="PF00400">
    <property type="entry name" value="WD40"/>
    <property type="match status" value="2"/>
</dbReference>
<evidence type="ECO:0000256" key="1">
    <source>
        <dbReference type="PROSITE-ProRule" id="PRU00221"/>
    </source>
</evidence>
<dbReference type="SMART" id="SM00320">
    <property type="entry name" value="WD40"/>
    <property type="match status" value="2"/>
</dbReference>
<dbReference type="KEGG" id="sro:Sros_4383"/>
<proteinExistence type="predicted"/>
<reference evidence="2 3" key="1">
    <citation type="journal article" date="2010" name="Stand. Genomic Sci.">
        <title>Complete genome sequence of Streptosporangium roseum type strain (NI 9100).</title>
        <authorList>
            <person name="Nolan M."/>
            <person name="Sikorski J."/>
            <person name="Jando M."/>
            <person name="Lucas S."/>
            <person name="Lapidus A."/>
            <person name="Glavina Del Rio T."/>
            <person name="Chen F."/>
            <person name="Tice H."/>
            <person name="Pitluck S."/>
            <person name="Cheng J.F."/>
            <person name="Chertkov O."/>
            <person name="Sims D."/>
            <person name="Meincke L."/>
            <person name="Brettin T."/>
            <person name="Han C."/>
            <person name="Detter J.C."/>
            <person name="Bruce D."/>
            <person name="Goodwin L."/>
            <person name="Land M."/>
            <person name="Hauser L."/>
            <person name="Chang Y.J."/>
            <person name="Jeffries C.D."/>
            <person name="Ivanova N."/>
            <person name="Mavromatis K."/>
            <person name="Mikhailova N."/>
            <person name="Chen A."/>
            <person name="Palaniappan K."/>
            <person name="Chain P."/>
            <person name="Rohde M."/>
            <person name="Goker M."/>
            <person name="Bristow J."/>
            <person name="Eisen J.A."/>
            <person name="Markowitz V."/>
            <person name="Hugenholtz P."/>
            <person name="Kyrpides N.C."/>
            <person name="Klenk H.P."/>
        </authorList>
    </citation>
    <scope>NUCLEOTIDE SEQUENCE [LARGE SCALE GENOMIC DNA]</scope>
    <source>
        <strain evidence="3">ATCC 12428 / DSM 43021 / JCM 3005 / NI 9100</strain>
    </source>
</reference>